<dbReference type="Proteomes" id="UP000237056">
    <property type="component" value="Unassembled WGS sequence"/>
</dbReference>
<evidence type="ECO:0000313" key="3">
    <source>
        <dbReference type="EMBL" id="POS01426.1"/>
    </source>
</evidence>
<evidence type="ECO:0000259" key="2">
    <source>
        <dbReference type="PROSITE" id="PS51371"/>
    </source>
</evidence>
<dbReference type="Pfam" id="PF00571">
    <property type="entry name" value="CBS"/>
    <property type="match status" value="1"/>
</dbReference>
<sequence>MQQIQELITKDYKALHSEETIGSVQDFFLEVPFSHFPVLNDDGVYIGSISADDIETFDTEKKLHDYRYVLEGFYAREKMIWLDVLEVFAKNHTNITPVLDQDNNYLGYYELEDVVKIFHETPFLKEQGAIIVVKKPIVDYSLSQIAQIVESNNGKLLGIFISDADATDVQITIKIALGGVNDIVQTFRRYNYEIVSEHHEDSYLDNLKERSAYLDKYLNI</sequence>
<dbReference type="PROSITE" id="PS51371">
    <property type="entry name" value="CBS"/>
    <property type="match status" value="1"/>
</dbReference>
<name>A0A2S4N6S0_9FLAO</name>
<organism evidence="3 4">
    <name type="scientific">Flavobacterium croceum DSM 17960</name>
    <dbReference type="NCBI Taxonomy" id="1121886"/>
    <lineage>
        <taxon>Bacteria</taxon>
        <taxon>Pseudomonadati</taxon>
        <taxon>Bacteroidota</taxon>
        <taxon>Flavobacteriia</taxon>
        <taxon>Flavobacteriales</taxon>
        <taxon>Flavobacteriaceae</taxon>
        <taxon>Flavobacterium</taxon>
    </lineage>
</organism>
<dbReference type="AlphaFoldDB" id="A0A2S4N6S0"/>
<evidence type="ECO:0000256" key="1">
    <source>
        <dbReference type="PROSITE-ProRule" id="PRU00703"/>
    </source>
</evidence>
<gene>
    <name evidence="3" type="ORF">Q361_1109</name>
</gene>
<comment type="caution">
    <text evidence="3">The sequence shown here is derived from an EMBL/GenBank/DDBJ whole genome shotgun (WGS) entry which is preliminary data.</text>
</comment>
<dbReference type="Gene3D" id="3.10.580.10">
    <property type="entry name" value="CBS-domain"/>
    <property type="match status" value="1"/>
</dbReference>
<dbReference type="InterPro" id="IPR046342">
    <property type="entry name" value="CBS_dom_sf"/>
</dbReference>
<protein>
    <submittedName>
        <fullName evidence="3">CBS domain protein</fullName>
    </submittedName>
</protein>
<proteinExistence type="predicted"/>
<keyword evidence="1" id="KW-0129">CBS domain</keyword>
<feature type="domain" description="CBS" evidence="2">
    <location>
        <begin position="8"/>
        <end position="66"/>
    </location>
</feature>
<reference evidence="3 4" key="1">
    <citation type="submission" date="2018-01" db="EMBL/GenBank/DDBJ databases">
        <title>Genomic Encyclopedia of Type Strains, Phase I: the one thousand microbial genomes (KMG-I) project.</title>
        <authorList>
            <person name="Goeker M."/>
        </authorList>
    </citation>
    <scope>NUCLEOTIDE SEQUENCE [LARGE SCALE GENOMIC DNA]</scope>
    <source>
        <strain evidence="3 4">DSM 17960</strain>
    </source>
</reference>
<dbReference type="InterPro" id="IPR000644">
    <property type="entry name" value="CBS_dom"/>
</dbReference>
<accession>A0A2S4N6S0</accession>
<keyword evidence="4" id="KW-1185">Reference proteome</keyword>
<evidence type="ECO:0000313" key="4">
    <source>
        <dbReference type="Proteomes" id="UP000237056"/>
    </source>
</evidence>
<dbReference type="OrthoDB" id="1523762at2"/>
<dbReference type="SUPFAM" id="SSF54631">
    <property type="entry name" value="CBS-domain pair"/>
    <property type="match status" value="1"/>
</dbReference>
<dbReference type="RefSeq" id="WP_103726387.1">
    <property type="nucleotide sequence ID" value="NZ_PQNY01000010.1"/>
</dbReference>
<dbReference type="EMBL" id="PQNY01000010">
    <property type="protein sequence ID" value="POS01426.1"/>
    <property type="molecule type" value="Genomic_DNA"/>
</dbReference>